<gene>
    <name evidence="1" type="ORF">KIPB_014530</name>
</gene>
<dbReference type="PANTHER" id="PTHR37067:SF3">
    <property type="entry name" value="PX DOMAIN-CONTAINING PROTEIN"/>
    <property type="match status" value="1"/>
</dbReference>
<evidence type="ECO:0000313" key="2">
    <source>
        <dbReference type="Proteomes" id="UP000265618"/>
    </source>
</evidence>
<dbReference type="PANTHER" id="PTHR37067">
    <property type="entry name" value="PX DOMAIN-CONTAINING PROTEIN"/>
    <property type="match status" value="1"/>
</dbReference>
<dbReference type="Proteomes" id="UP000265618">
    <property type="component" value="Unassembled WGS sequence"/>
</dbReference>
<protein>
    <submittedName>
        <fullName evidence="1">Uncharacterized protein</fullName>
    </submittedName>
</protein>
<sequence length="241" mass="26904">DKALKSLTKVLRDRVGIKPRVDGLTSEKGDKILEEHDDRSLCQWVVCVGKTQDCIVALNSSVRSIWGGVSRGYRHILSARIATTYLRAVCEVEAICSMRDSNSKGLSISPPAVRPLQLYSLDPLKFAGCIDTYSSRFLTSHSRSDLDTVNSEFRRLISAIEFDEDLKVALKAARKKSFEESWQPLDERAYIHLKTFCSGMATVMPTSSLVESDFSLINFIRDATASRILTLTLEGVLHSKQ</sequence>
<dbReference type="AlphaFoldDB" id="A0A9K3D9A6"/>
<comment type="caution">
    <text evidence="1">The sequence shown here is derived from an EMBL/GenBank/DDBJ whole genome shotgun (WGS) entry which is preliminary data.</text>
</comment>
<feature type="non-terminal residue" evidence="1">
    <location>
        <position position="1"/>
    </location>
</feature>
<dbReference type="EMBL" id="BDIP01007521">
    <property type="protein sequence ID" value="GIQ91329.1"/>
    <property type="molecule type" value="Genomic_DNA"/>
</dbReference>
<accession>A0A9K3D9A6</accession>
<organism evidence="1 2">
    <name type="scientific">Kipferlia bialata</name>
    <dbReference type="NCBI Taxonomy" id="797122"/>
    <lineage>
        <taxon>Eukaryota</taxon>
        <taxon>Metamonada</taxon>
        <taxon>Carpediemonas-like organisms</taxon>
        <taxon>Kipferlia</taxon>
    </lineage>
</organism>
<feature type="non-terminal residue" evidence="1">
    <location>
        <position position="241"/>
    </location>
</feature>
<reference evidence="1 2" key="1">
    <citation type="journal article" date="2018" name="PLoS ONE">
        <title>The draft genome of Kipferlia bialata reveals reductive genome evolution in fornicate parasites.</title>
        <authorList>
            <person name="Tanifuji G."/>
            <person name="Takabayashi S."/>
            <person name="Kume K."/>
            <person name="Takagi M."/>
            <person name="Nakayama T."/>
            <person name="Kamikawa R."/>
            <person name="Inagaki Y."/>
            <person name="Hashimoto T."/>
        </authorList>
    </citation>
    <scope>NUCLEOTIDE SEQUENCE [LARGE SCALE GENOMIC DNA]</scope>
    <source>
        <strain evidence="1">NY0173</strain>
    </source>
</reference>
<proteinExistence type="predicted"/>
<evidence type="ECO:0000313" key="1">
    <source>
        <dbReference type="EMBL" id="GIQ91329.1"/>
    </source>
</evidence>
<keyword evidence="2" id="KW-1185">Reference proteome</keyword>
<name>A0A9K3D9A6_9EUKA</name>
<dbReference type="OrthoDB" id="79020at2759"/>